<dbReference type="STRING" id="2282107.A0A286U6H6"/>
<evidence type="ECO:0000313" key="1">
    <source>
        <dbReference type="EMBL" id="PAV15173.1"/>
    </source>
</evidence>
<gene>
    <name evidence="1" type="ORF">PNOK_0893400</name>
</gene>
<dbReference type="OrthoDB" id="10258882at2759"/>
<keyword evidence="2" id="KW-1185">Reference proteome</keyword>
<comment type="caution">
    <text evidence="1">The sequence shown here is derived from an EMBL/GenBank/DDBJ whole genome shotgun (WGS) entry which is preliminary data.</text>
</comment>
<dbReference type="EMBL" id="NBII01000010">
    <property type="protein sequence ID" value="PAV15173.1"/>
    <property type="molecule type" value="Genomic_DNA"/>
</dbReference>
<organism evidence="1 2">
    <name type="scientific">Pyrrhoderma noxium</name>
    <dbReference type="NCBI Taxonomy" id="2282107"/>
    <lineage>
        <taxon>Eukaryota</taxon>
        <taxon>Fungi</taxon>
        <taxon>Dikarya</taxon>
        <taxon>Basidiomycota</taxon>
        <taxon>Agaricomycotina</taxon>
        <taxon>Agaricomycetes</taxon>
        <taxon>Hymenochaetales</taxon>
        <taxon>Hymenochaetaceae</taxon>
        <taxon>Pyrrhoderma</taxon>
    </lineage>
</organism>
<dbReference type="InParanoid" id="A0A286U6H6"/>
<name>A0A286U6H6_9AGAM</name>
<sequence length="93" mass="10837">MSGVYEEKLLEAWAKLSEGVWTDEGIRDAIERMIELLNKTSNRTRVHRWALWLMRRDDELCLKTVEKVWVVLREQGAVIGEEEEGSIDGDYGK</sequence>
<dbReference type="Proteomes" id="UP000217199">
    <property type="component" value="Unassembled WGS sequence"/>
</dbReference>
<proteinExistence type="predicted"/>
<accession>A0A286U6H6</accession>
<reference evidence="1 2" key="1">
    <citation type="journal article" date="2017" name="Mol. Ecol.">
        <title>Comparative and population genomic landscape of Phellinus noxius: A hypervariable fungus causing root rot in trees.</title>
        <authorList>
            <person name="Chung C.L."/>
            <person name="Lee T.J."/>
            <person name="Akiba M."/>
            <person name="Lee H.H."/>
            <person name="Kuo T.H."/>
            <person name="Liu D."/>
            <person name="Ke H.M."/>
            <person name="Yokoi T."/>
            <person name="Roa M.B."/>
            <person name="Lu M.J."/>
            <person name="Chang Y.Y."/>
            <person name="Ann P.J."/>
            <person name="Tsai J.N."/>
            <person name="Chen C.Y."/>
            <person name="Tzean S.S."/>
            <person name="Ota Y."/>
            <person name="Hattori T."/>
            <person name="Sahashi N."/>
            <person name="Liou R.F."/>
            <person name="Kikuchi T."/>
            <person name="Tsai I.J."/>
        </authorList>
    </citation>
    <scope>NUCLEOTIDE SEQUENCE [LARGE SCALE GENOMIC DNA]</scope>
    <source>
        <strain evidence="1 2">FFPRI411160</strain>
    </source>
</reference>
<evidence type="ECO:0000313" key="2">
    <source>
        <dbReference type="Proteomes" id="UP000217199"/>
    </source>
</evidence>
<protein>
    <submittedName>
        <fullName evidence="1">Transforming growth factor-beta receptor-associated 1</fullName>
    </submittedName>
</protein>
<keyword evidence="1" id="KW-0675">Receptor</keyword>
<dbReference type="AlphaFoldDB" id="A0A286U6H6"/>